<accession>A0A316FX49</accession>
<dbReference type="Proteomes" id="UP000245790">
    <property type="component" value="Unassembled WGS sequence"/>
</dbReference>
<reference evidence="1 2" key="1">
    <citation type="submission" date="2018-05" db="EMBL/GenBank/DDBJ databases">
        <title>Genomic Encyclopedia of Type Strains, Phase IV (KMG-IV): sequencing the most valuable type-strain genomes for metagenomic binning, comparative biology and taxonomic classification.</title>
        <authorList>
            <person name="Goeker M."/>
        </authorList>
    </citation>
    <scope>NUCLEOTIDE SEQUENCE [LARGE SCALE GENOMIC DNA]</scope>
    <source>
        <strain evidence="1 2">DSM 25350</strain>
    </source>
</reference>
<comment type="caution">
    <text evidence="1">The sequence shown here is derived from an EMBL/GenBank/DDBJ whole genome shotgun (WGS) entry which is preliminary data.</text>
</comment>
<name>A0A316FX49_9GAMM</name>
<organism evidence="1 2">
    <name type="scientific">Pleionea mediterranea</name>
    <dbReference type="NCBI Taxonomy" id="523701"/>
    <lineage>
        <taxon>Bacteria</taxon>
        <taxon>Pseudomonadati</taxon>
        <taxon>Pseudomonadota</taxon>
        <taxon>Gammaproteobacteria</taxon>
        <taxon>Oceanospirillales</taxon>
        <taxon>Pleioneaceae</taxon>
        <taxon>Pleionea</taxon>
    </lineage>
</organism>
<evidence type="ECO:0000313" key="1">
    <source>
        <dbReference type="EMBL" id="PWK52953.1"/>
    </source>
</evidence>
<keyword evidence="2" id="KW-1185">Reference proteome</keyword>
<dbReference type="OrthoDB" id="1075158at2"/>
<dbReference type="AlphaFoldDB" id="A0A316FX49"/>
<dbReference type="EMBL" id="QGGU01000004">
    <property type="protein sequence ID" value="PWK52953.1"/>
    <property type="molecule type" value="Genomic_DNA"/>
</dbReference>
<evidence type="ECO:0000313" key="2">
    <source>
        <dbReference type="Proteomes" id="UP000245790"/>
    </source>
</evidence>
<gene>
    <name evidence="1" type="ORF">C8D97_104171</name>
</gene>
<dbReference type="RefSeq" id="WP_109762928.1">
    <property type="nucleotide sequence ID" value="NZ_QGGU01000004.1"/>
</dbReference>
<proteinExistence type="predicted"/>
<protein>
    <submittedName>
        <fullName evidence="1">Uncharacterized protein</fullName>
    </submittedName>
</protein>
<sequence>MFTMNSEMSKAYSNLLLDNVELDRSLCEITESGFKGQNGCFFLGKCLEIDTNTSINDFPDKTGYECFINSVNIDDYVEDGYLEQAVSFVRNVFSQWNDIQESKKLIAILSLDEFGLKVKFHMHRVGEQWLSDELEDYEESILVVDSSESIGSE</sequence>